<evidence type="ECO:0000313" key="8">
    <source>
        <dbReference type="Proteomes" id="UP001596215"/>
    </source>
</evidence>
<reference evidence="8" key="1">
    <citation type="journal article" date="2019" name="Int. J. Syst. Evol. Microbiol.">
        <title>The Global Catalogue of Microorganisms (GCM) 10K type strain sequencing project: providing services to taxonomists for standard genome sequencing and annotation.</title>
        <authorList>
            <consortium name="The Broad Institute Genomics Platform"/>
            <consortium name="The Broad Institute Genome Sequencing Center for Infectious Disease"/>
            <person name="Wu L."/>
            <person name="Ma J."/>
        </authorList>
    </citation>
    <scope>NUCLEOTIDE SEQUENCE [LARGE SCALE GENOMIC DNA]</scope>
    <source>
        <strain evidence="8">CGMCC 4.1530</strain>
    </source>
</reference>
<dbReference type="InterPro" id="IPR052706">
    <property type="entry name" value="Membrane-Transporter-like"/>
</dbReference>
<feature type="transmembrane region" description="Helical" evidence="5">
    <location>
        <begin position="34"/>
        <end position="54"/>
    </location>
</feature>
<evidence type="ECO:0000256" key="1">
    <source>
        <dbReference type="ARBA" id="ARBA00004141"/>
    </source>
</evidence>
<feature type="transmembrane region" description="Helical" evidence="5">
    <location>
        <begin position="310"/>
        <end position="326"/>
    </location>
</feature>
<keyword evidence="2 5" id="KW-0812">Transmembrane</keyword>
<dbReference type="Gene3D" id="3.30.750.24">
    <property type="entry name" value="STAS domain"/>
    <property type="match status" value="1"/>
</dbReference>
<dbReference type="Proteomes" id="UP001596215">
    <property type="component" value="Unassembled WGS sequence"/>
</dbReference>
<dbReference type="PROSITE" id="PS50801">
    <property type="entry name" value="STAS"/>
    <property type="match status" value="1"/>
</dbReference>
<evidence type="ECO:0000313" key="7">
    <source>
        <dbReference type="EMBL" id="MFC6361850.1"/>
    </source>
</evidence>
<dbReference type="EMBL" id="JBHSUC010000006">
    <property type="protein sequence ID" value="MFC6361850.1"/>
    <property type="molecule type" value="Genomic_DNA"/>
</dbReference>
<name>A0ABW1VMN1_9GAMM</name>
<feature type="transmembrane region" description="Helical" evidence="5">
    <location>
        <begin position="370"/>
        <end position="400"/>
    </location>
</feature>
<accession>A0ABW1VMN1</accession>
<feature type="transmembrane region" description="Helical" evidence="5">
    <location>
        <begin position="184"/>
        <end position="202"/>
    </location>
</feature>
<protein>
    <submittedName>
        <fullName evidence="7">SulP family inorganic anion transporter</fullName>
    </submittedName>
</protein>
<dbReference type="PANTHER" id="PTHR43310">
    <property type="entry name" value="SULFATE TRANSPORTER YBAR-RELATED"/>
    <property type="match status" value="1"/>
</dbReference>
<feature type="transmembrane region" description="Helical" evidence="5">
    <location>
        <begin position="157"/>
        <end position="177"/>
    </location>
</feature>
<evidence type="ECO:0000256" key="4">
    <source>
        <dbReference type="ARBA" id="ARBA00023136"/>
    </source>
</evidence>
<gene>
    <name evidence="7" type="ORF">ACFP73_07030</name>
</gene>
<organism evidence="7 8">
    <name type="scientific">Tatumella punctata</name>
    <dbReference type="NCBI Taxonomy" id="399969"/>
    <lineage>
        <taxon>Bacteria</taxon>
        <taxon>Pseudomonadati</taxon>
        <taxon>Pseudomonadota</taxon>
        <taxon>Gammaproteobacteria</taxon>
        <taxon>Enterobacterales</taxon>
        <taxon>Erwiniaceae</taxon>
        <taxon>Tatumella</taxon>
    </lineage>
</organism>
<evidence type="ECO:0000259" key="6">
    <source>
        <dbReference type="PROSITE" id="PS50801"/>
    </source>
</evidence>
<keyword evidence="4 5" id="KW-0472">Membrane</keyword>
<keyword evidence="3 5" id="KW-1133">Transmembrane helix</keyword>
<dbReference type="InterPro" id="IPR011547">
    <property type="entry name" value="SLC26A/SulP_dom"/>
</dbReference>
<dbReference type="RefSeq" id="WP_212711658.1">
    <property type="nucleotide sequence ID" value="NZ_BAAAFW010000037.1"/>
</dbReference>
<dbReference type="PANTHER" id="PTHR43310:SF1">
    <property type="entry name" value="SULFATE TRANSPORTER YBAR-RELATED"/>
    <property type="match status" value="1"/>
</dbReference>
<dbReference type="CDD" id="cd07042">
    <property type="entry name" value="STAS_SulP_like_sulfate_transporter"/>
    <property type="match status" value="1"/>
</dbReference>
<feature type="transmembrane region" description="Helical" evidence="5">
    <location>
        <begin position="131"/>
        <end position="151"/>
    </location>
</feature>
<keyword evidence="8" id="KW-1185">Reference proteome</keyword>
<feature type="transmembrane region" description="Helical" evidence="5">
    <location>
        <begin position="235"/>
        <end position="255"/>
    </location>
</feature>
<proteinExistence type="predicted"/>
<comment type="subcellular location">
    <subcellularLocation>
        <location evidence="1">Membrane</location>
        <topology evidence="1">Multi-pass membrane protein</topology>
    </subcellularLocation>
</comment>
<feature type="transmembrane region" description="Helical" evidence="5">
    <location>
        <begin position="333"/>
        <end position="350"/>
    </location>
</feature>
<feature type="transmembrane region" description="Helical" evidence="5">
    <location>
        <begin position="60"/>
        <end position="76"/>
    </location>
</feature>
<dbReference type="Pfam" id="PF00916">
    <property type="entry name" value="Sulfate_transp"/>
    <property type="match status" value="1"/>
</dbReference>
<evidence type="ECO:0000256" key="5">
    <source>
        <dbReference type="SAM" id="Phobius"/>
    </source>
</evidence>
<dbReference type="InterPro" id="IPR036513">
    <property type="entry name" value="STAS_dom_sf"/>
</dbReference>
<sequence length="502" mass="52933">MNQENTLSSSCPVPHQSPGITTVFRSPALLTRECLAGVVTALALIPEVISFSVVSGVSPQVSLIASVVICLTLSLIGGRPAMVSAAAGSVALVIGPMVHLHGISYILPTVVLAGILQIIFGLTGMSRMMRYIPRSVMTGFVNALGILIFVAQVPHVLGHSAVVWGFFALTLVIVLLLPRLLPAIPAPLVAIAAVTAICWTMGYTVPNVGDEGAIGGGLPALTRLLVPLNMTTLQIIWPTAVSVALVGMIETLLTAKVVDDLTDTTSSKRKEATGLGIANIIAGFCGGMAGCAMIGQTIVNVELGKARSRVSTLAAGLVLLLLVSVLSRVMAHIPMVVLAAIMMVVAVKTLNWHSIHPATLRRIPLSETLIMLATVAITVQTANLALGVVSGVVLAILWFARRLSHVIRAERRVSADGQSVCYQIHGPLFFASSNDLYEHFSYADDPATVIIDLSAATLWDTSTVAVLDAIEQRYRRHNATVTIAGLDGRSKDLHQRLSGKLD</sequence>
<feature type="domain" description="STAS" evidence="6">
    <location>
        <begin position="422"/>
        <end position="502"/>
    </location>
</feature>
<evidence type="ECO:0000256" key="2">
    <source>
        <dbReference type="ARBA" id="ARBA00022692"/>
    </source>
</evidence>
<feature type="transmembrane region" description="Helical" evidence="5">
    <location>
        <begin position="276"/>
        <end position="298"/>
    </location>
</feature>
<dbReference type="Pfam" id="PF01740">
    <property type="entry name" value="STAS"/>
    <property type="match status" value="1"/>
</dbReference>
<comment type="caution">
    <text evidence="7">The sequence shown here is derived from an EMBL/GenBank/DDBJ whole genome shotgun (WGS) entry which is preliminary data.</text>
</comment>
<dbReference type="InterPro" id="IPR002645">
    <property type="entry name" value="STAS_dom"/>
</dbReference>
<dbReference type="SUPFAM" id="SSF52091">
    <property type="entry name" value="SpoIIaa-like"/>
    <property type="match status" value="1"/>
</dbReference>
<feature type="transmembrane region" description="Helical" evidence="5">
    <location>
        <begin position="105"/>
        <end position="124"/>
    </location>
</feature>
<evidence type="ECO:0000256" key="3">
    <source>
        <dbReference type="ARBA" id="ARBA00022989"/>
    </source>
</evidence>